<evidence type="ECO:0000259" key="11">
    <source>
        <dbReference type="Pfam" id="PF04452"/>
    </source>
</evidence>
<evidence type="ECO:0000256" key="9">
    <source>
        <dbReference type="ARBA" id="ARBA00047944"/>
    </source>
</evidence>
<comment type="similarity">
    <text evidence="2 10">Belongs to the RNA methyltransferase RsmE family.</text>
</comment>
<dbReference type="RefSeq" id="WP_262309465.1">
    <property type="nucleotide sequence ID" value="NZ_CP106679.1"/>
</dbReference>
<dbReference type="Pfam" id="PF20260">
    <property type="entry name" value="PUA_4"/>
    <property type="match status" value="1"/>
</dbReference>
<dbReference type="InterPro" id="IPR015947">
    <property type="entry name" value="PUA-like_sf"/>
</dbReference>
<evidence type="ECO:0000259" key="12">
    <source>
        <dbReference type="Pfam" id="PF20260"/>
    </source>
</evidence>
<protein>
    <recommendedName>
        <fullName evidence="10">Ribosomal RNA small subunit methyltransferase E</fullName>
        <ecNumber evidence="10">2.1.1.193</ecNumber>
    </recommendedName>
</protein>
<feature type="domain" description="Ribosomal RNA small subunit methyltransferase E methyltransferase" evidence="11">
    <location>
        <begin position="70"/>
        <end position="227"/>
    </location>
</feature>
<evidence type="ECO:0000313" key="13">
    <source>
        <dbReference type="EMBL" id="UXP32028.1"/>
    </source>
</evidence>
<keyword evidence="7 10" id="KW-0949">S-adenosyl-L-methionine</keyword>
<evidence type="ECO:0000256" key="1">
    <source>
        <dbReference type="ARBA" id="ARBA00004496"/>
    </source>
</evidence>
<evidence type="ECO:0000256" key="8">
    <source>
        <dbReference type="ARBA" id="ARBA00025699"/>
    </source>
</evidence>
<reference evidence="13" key="1">
    <citation type="submission" date="2022-09" db="EMBL/GenBank/DDBJ databases">
        <title>Comparative genomics and taxonomic characterization of three novel marine species of genus Reichenbachiella exhibiting antioxidant and polysaccharide degradation activities.</title>
        <authorList>
            <person name="Muhammad N."/>
            <person name="Lee Y.-J."/>
            <person name="Ko J."/>
            <person name="Kim S.-G."/>
        </authorList>
    </citation>
    <scope>NUCLEOTIDE SEQUENCE</scope>
    <source>
        <strain evidence="13">BKB1-1</strain>
    </source>
</reference>
<dbReference type="PANTHER" id="PTHR30027:SF3">
    <property type="entry name" value="16S RRNA (URACIL(1498)-N(3))-METHYLTRANSFERASE"/>
    <property type="match status" value="1"/>
</dbReference>
<keyword evidence="14" id="KW-1185">Reference proteome</keyword>
<evidence type="ECO:0000256" key="2">
    <source>
        <dbReference type="ARBA" id="ARBA00005528"/>
    </source>
</evidence>
<evidence type="ECO:0000256" key="4">
    <source>
        <dbReference type="ARBA" id="ARBA00022552"/>
    </source>
</evidence>
<dbReference type="InterPro" id="IPR029026">
    <property type="entry name" value="tRNA_m1G_MTases_N"/>
</dbReference>
<dbReference type="Gene3D" id="3.40.1280.10">
    <property type="match status" value="1"/>
</dbReference>
<dbReference type="InterPro" id="IPR029028">
    <property type="entry name" value="Alpha/beta_knot_MTases"/>
</dbReference>
<dbReference type="PIRSF" id="PIRSF015601">
    <property type="entry name" value="MTase_slr0722"/>
    <property type="match status" value="1"/>
</dbReference>
<dbReference type="SUPFAM" id="SSF75217">
    <property type="entry name" value="alpha/beta knot"/>
    <property type="match status" value="1"/>
</dbReference>
<proteinExistence type="inferred from homology"/>
<evidence type="ECO:0000256" key="7">
    <source>
        <dbReference type="ARBA" id="ARBA00022691"/>
    </source>
</evidence>
<name>A0ABY6CND3_9BACT</name>
<evidence type="ECO:0000256" key="5">
    <source>
        <dbReference type="ARBA" id="ARBA00022603"/>
    </source>
</evidence>
<dbReference type="Gene3D" id="2.40.240.20">
    <property type="entry name" value="Hypothetical PUA domain-like, domain 1"/>
    <property type="match status" value="1"/>
</dbReference>
<dbReference type="InterPro" id="IPR046886">
    <property type="entry name" value="RsmE_MTase_dom"/>
</dbReference>
<dbReference type="InterPro" id="IPR046887">
    <property type="entry name" value="RsmE_PUA-like"/>
</dbReference>
<comment type="catalytic activity">
    <reaction evidence="9 10">
        <text>uridine(1498) in 16S rRNA + S-adenosyl-L-methionine = N(3)-methyluridine(1498) in 16S rRNA + S-adenosyl-L-homocysteine + H(+)</text>
        <dbReference type="Rhea" id="RHEA:42920"/>
        <dbReference type="Rhea" id="RHEA-COMP:10283"/>
        <dbReference type="Rhea" id="RHEA-COMP:10284"/>
        <dbReference type="ChEBI" id="CHEBI:15378"/>
        <dbReference type="ChEBI" id="CHEBI:57856"/>
        <dbReference type="ChEBI" id="CHEBI:59789"/>
        <dbReference type="ChEBI" id="CHEBI:65315"/>
        <dbReference type="ChEBI" id="CHEBI:74502"/>
        <dbReference type="EC" id="2.1.1.193"/>
    </reaction>
</comment>
<dbReference type="PANTHER" id="PTHR30027">
    <property type="entry name" value="RIBOSOMAL RNA SMALL SUBUNIT METHYLTRANSFERASE E"/>
    <property type="match status" value="1"/>
</dbReference>
<dbReference type="EMBL" id="CP106679">
    <property type="protein sequence ID" value="UXP32028.1"/>
    <property type="molecule type" value="Genomic_DNA"/>
</dbReference>
<evidence type="ECO:0000256" key="10">
    <source>
        <dbReference type="PIRNR" id="PIRNR015601"/>
    </source>
</evidence>
<sequence>MNYYYHPDPESKPVLNGEESMHAVKVLRKKEGDEILIMDGKGGKYKAEITDANFRKCSFKITQKKLIDKRPHTIHLAIAPTKNIDRLEWFVEKACELGVDQITILLTKRTERKKINLERIEKKAISAMKQSKNFWKCQINDLIAFDQFVSSPATNTQQSYIAYAETGHESSLHQLLQPNKETLIMIGPEGDFTSEEVQLAVKHGSVAVNLGASILRTETAGVIAVHTFNLVNGF</sequence>
<keyword evidence="4 10" id="KW-0698">rRNA processing</keyword>
<evidence type="ECO:0000256" key="6">
    <source>
        <dbReference type="ARBA" id="ARBA00022679"/>
    </source>
</evidence>
<feature type="domain" description="Ribosomal RNA small subunit methyltransferase E PUA-like" evidence="12">
    <location>
        <begin position="15"/>
        <end position="61"/>
    </location>
</feature>
<organism evidence="13 14">
    <name type="scientific">Reichenbachiella agarivorans</name>
    <dbReference type="NCBI Taxonomy" id="2979464"/>
    <lineage>
        <taxon>Bacteria</taxon>
        <taxon>Pseudomonadati</taxon>
        <taxon>Bacteroidota</taxon>
        <taxon>Cytophagia</taxon>
        <taxon>Cytophagales</taxon>
        <taxon>Reichenbachiellaceae</taxon>
        <taxon>Reichenbachiella</taxon>
    </lineage>
</organism>
<dbReference type="Pfam" id="PF04452">
    <property type="entry name" value="Methyltrans_RNA"/>
    <property type="match status" value="1"/>
</dbReference>
<keyword evidence="3 10" id="KW-0963">Cytoplasm</keyword>
<evidence type="ECO:0000256" key="3">
    <source>
        <dbReference type="ARBA" id="ARBA00022490"/>
    </source>
</evidence>
<dbReference type="EC" id="2.1.1.193" evidence="10"/>
<dbReference type="Proteomes" id="UP001065174">
    <property type="component" value="Chromosome"/>
</dbReference>
<dbReference type="CDD" id="cd18084">
    <property type="entry name" value="RsmE-like"/>
    <property type="match status" value="1"/>
</dbReference>
<gene>
    <name evidence="13" type="ORF">N6H18_16925</name>
</gene>
<comment type="subcellular location">
    <subcellularLocation>
        <location evidence="1 10">Cytoplasm</location>
    </subcellularLocation>
</comment>
<comment type="function">
    <text evidence="8 10">Specifically methylates the N3 position of the uracil ring of uridine 1498 (m3U1498) in 16S rRNA. Acts on the fully assembled 30S ribosomal subunit.</text>
</comment>
<dbReference type="SUPFAM" id="SSF88697">
    <property type="entry name" value="PUA domain-like"/>
    <property type="match status" value="1"/>
</dbReference>
<evidence type="ECO:0000313" key="14">
    <source>
        <dbReference type="Proteomes" id="UP001065174"/>
    </source>
</evidence>
<accession>A0ABY6CND3</accession>
<dbReference type="InterPro" id="IPR006700">
    <property type="entry name" value="RsmE"/>
</dbReference>
<dbReference type="NCBIfam" id="TIGR00046">
    <property type="entry name" value="RsmE family RNA methyltransferase"/>
    <property type="match status" value="1"/>
</dbReference>
<keyword evidence="6 10" id="KW-0808">Transferase</keyword>
<keyword evidence="5 10" id="KW-0489">Methyltransferase</keyword>